<reference evidence="1" key="1">
    <citation type="submission" date="2021-06" db="EMBL/GenBank/DDBJ databases">
        <title>Parelaphostrongylus tenuis whole genome reference sequence.</title>
        <authorList>
            <person name="Garwood T.J."/>
            <person name="Larsen P.A."/>
            <person name="Fountain-Jones N.M."/>
            <person name="Garbe J.R."/>
            <person name="Macchietto M.G."/>
            <person name="Kania S.A."/>
            <person name="Gerhold R.W."/>
            <person name="Richards J.E."/>
            <person name="Wolf T.M."/>
        </authorList>
    </citation>
    <scope>NUCLEOTIDE SEQUENCE</scope>
    <source>
        <strain evidence="1">MNPRO001-30</strain>
        <tissue evidence="1">Meninges</tissue>
    </source>
</reference>
<name>A0AAD5RAK6_PARTN</name>
<proteinExistence type="predicted"/>
<gene>
    <name evidence="1" type="ORF">KIN20_035058</name>
</gene>
<comment type="caution">
    <text evidence="1">The sequence shown here is derived from an EMBL/GenBank/DDBJ whole genome shotgun (WGS) entry which is preliminary data.</text>
</comment>
<dbReference type="AlphaFoldDB" id="A0AAD5RAK6"/>
<keyword evidence="2" id="KW-1185">Reference proteome</keyword>
<dbReference type="Proteomes" id="UP001196413">
    <property type="component" value="Unassembled WGS sequence"/>
</dbReference>
<sequence>MSRQTDEDILDKILPSYVWQIKDDSTEDYDLLVERLRCADLTSLTQPRRADRISPTTKELLEKRTKVKLDPNATHSARLISNTRCRRALQEDLHRYRQMKLLKAAQERSSLKKSPESV</sequence>
<organism evidence="1 2">
    <name type="scientific">Parelaphostrongylus tenuis</name>
    <name type="common">Meningeal worm</name>
    <dbReference type="NCBI Taxonomy" id="148309"/>
    <lineage>
        <taxon>Eukaryota</taxon>
        <taxon>Metazoa</taxon>
        <taxon>Ecdysozoa</taxon>
        <taxon>Nematoda</taxon>
        <taxon>Chromadorea</taxon>
        <taxon>Rhabditida</taxon>
        <taxon>Rhabditina</taxon>
        <taxon>Rhabditomorpha</taxon>
        <taxon>Strongyloidea</taxon>
        <taxon>Metastrongylidae</taxon>
        <taxon>Parelaphostrongylus</taxon>
    </lineage>
</organism>
<evidence type="ECO:0000313" key="1">
    <source>
        <dbReference type="EMBL" id="KAJ1372793.1"/>
    </source>
</evidence>
<protein>
    <submittedName>
        <fullName evidence="1">Uncharacterized protein</fullName>
    </submittedName>
</protein>
<evidence type="ECO:0000313" key="2">
    <source>
        <dbReference type="Proteomes" id="UP001196413"/>
    </source>
</evidence>
<accession>A0AAD5RAK6</accession>
<dbReference type="EMBL" id="JAHQIW010007185">
    <property type="protein sequence ID" value="KAJ1372793.1"/>
    <property type="molecule type" value="Genomic_DNA"/>
</dbReference>